<dbReference type="InterPro" id="IPR000182">
    <property type="entry name" value="GNAT_dom"/>
</dbReference>
<protein>
    <submittedName>
        <fullName evidence="2">GNAT family acetyltransferase</fullName>
    </submittedName>
</protein>
<evidence type="ECO:0000313" key="3">
    <source>
        <dbReference type="Proteomes" id="UP000019062"/>
    </source>
</evidence>
<keyword evidence="3" id="KW-1185">Reference proteome</keyword>
<organism evidence="2 3">
    <name type="scientific">Viridibacillus arenosi FSL R5-213</name>
    <dbReference type="NCBI Taxonomy" id="1227360"/>
    <lineage>
        <taxon>Bacteria</taxon>
        <taxon>Bacillati</taxon>
        <taxon>Bacillota</taxon>
        <taxon>Bacilli</taxon>
        <taxon>Bacillales</taxon>
        <taxon>Caryophanaceae</taxon>
        <taxon>Viridibacillus</taxon>
    </lineage>
</organism>
<dbReference type="CDD" id="cd04301">
    <property type="entry name" value="NAT_SF"/>
    <property type="match status" value="1"/>
</dbReference>
<reference evidence="2 3" key="1">
    <citation type="journal article" date="2014" name="BMC Genomics">
        <title>Genomic comparison of sporeforming bacilli isolated from milk.</title>
        <authorList>
            <person name="Moreno Switt A.I."/>
            <person name="Andrus A.D."/>
            <person name="Ranieri M.L."/>
            <person name="Orsi R.H."/>
            <person name="Ivy R."/>
            <person name="den Bakker H.C."/>
            <person name="Martin N.H."/>
            <person name="Wiedmann M."/>
            <person name="Boor K.J."/>
        </authorList>
    </citation>
    <scope>NUCLEOTIDE SEQUENCE [LARGE SCALE GENOMIC DNA]</scope>
    <source>
        <strain evidence="2 3">FSL R5-213</strain>
    </source>
</reference>
<dbReference type="RefSeq" id="WP_038182870.1">
    <property type="nucleotide sequence ID" value="NZ_ASQA01000013.1"/>
</dbReference>
<dbReference type="EMBL" id="ASQA01000013">
    <property type="protein sequence ID" value="ETT86863.1"/>
    <property type="molecule type" value="Genomic_DNA"/>
</dbReference>
<keyword evidence="2" id="KW-0808">Transferase</keyword>
<dbReference type="InterPro" id="IPR016181">
    <property type="entry name" value="Acyl_CoA_acyltransferase"/>
</dbReference>
<name>W4F1X6_9BACL</name>
<dbReference type="Proteomes" id="UP000019062">
    <property type="component" value="Unassembled WGS sequence"/>
</dbReference>
<dbReference type="SUPFAM" id="SSF55729">
    <property type="entry name" value="Acyl-CoA N-acyltransferases (Nat)"/>
    <property type="match status" value="1"/>
</dbReference>
<accession>W4F1X6</accession>
<evidence type="ECO:0000259" key="1">
    <source>
        <dbReference type="PROSITE" id="PS51186"/>
    </source>
</evidence>
<dbReference type="Gene3D" id="3.40.630.30">
    <property type="match status" value="1"/>
</dbReference>
<dbReference type="AlphaFoldDB" id="W4F1X6"/>
<dbReference type="eggNOG" id="COG0456">
    <property type="taxonomic scope" value="Bacteria"/>
</dbReference>
<sequence length="303" mass="35608">MKNVMINGKNYKLISRYQDDNELRNSFNLLTKQTYNFDFEKWYKSGYWKENCILYSLLDNDKMVSHITVSVIDFIVLGEKKRFVQLGTVMTDEQYRNQGLSRVLMDTVIEEWENKCDMFYLFANDSVLDFYPKFGFISVDEYQASKQISIIESPYSVRKMDIDNVIDLNLLYETAKNAAAQFALSMVDNAGLVMFYCNYFELFSFKYNLFYIQDLNAIAVADYEEDTLILYDILATKKIEIENVLNALATEQTKRAILNFMPINSENYEVSLYKEEDSTLMVMGDKEKLFKNNKLMFPMLSHT</sequence>
<feature type="domain" description="N-acetyltransferase" evidence="1">
    <location>
        <begin position="12"/>
        <end position="162"/>
    </location>
</feature>
<dbReference type="GO" id="GO:0016747">
    <property type="term" value="F:acyltransferase activity, transferring groups other than amino-acyl groups"/>
    <property type="evidence" value="ECO:0007669"/>
    <property type="project" value="InterPro"/>
</dbReference>
<evidence type="ECO:0000313" key="2">
    <source>
        <dbReference type="EMBL" id="ETT86863.1"/>
    </source>
</evidence>
<comment type="caution">
    <text evidence="2">The sequence shown here is derived from an EMBL/GenBank/DDBJ whole genome shotgun (WGS) entry which is preliminary data.</text>
</comment>
<proteinExistence type="predicted"/>
<dbReference type="Pfam" id="PF00583">
    <property type="entry name" value="Acetyltransf_1"/>
    <property type="match status" value="1"/>
</dbReference>
<dbReference type="PROSITE" id="PS51186">
    <property type="entry name" value="GNAT"/>
    <property type="match status" value="1"/>
</dbReference>
<gene>
    <name evidence="2" type="ORF">C176_09122</name>
</gene>